<proteinExistence type="predicted"/>
<protein>
    <submittedName>
        <fullName evidence="2">Zinc finger protein</fullName>
    </submittedName>
</protein>
<evidence type="ECO:0000313" key="2">
    <source>
        <dbReference type="EMBL" id="ERE84568.1"/>
    </source>
</evidence>
<dbReference type="Proteomes" id="UP000030759">
    <property type="component" value="Unassembled WGS sequence"/>
</dbReference>
<sequence length="141" mass="15950">MWGTKNLSLGKAKWYLRVSEILSMGNSIFSKKGEGEGPEWFTKDEAEEEWAELSTPDNSRPLPYPPRSKEVGSPYTVLRENPQDLDSCDQLDNGRSRPGGPVYVEAYPIKTQQLLNGRSSCKQPLLSPFFQSPETRHLFLS</sequence>
<name>A0A061II91_CRIGR</name>
<reference evidence="3" key="1">
    <citation type="journal article" date="2013" name="Nat. Biotechnol.">
        <title>Chinese hamster genome sequenced from sorted chromosomes.</title>
        <authorList>
            <person name="Brinkrolf K."/>
            <person name="Rupp O."/>
            <person name="Laux H."/>
            <person name="Kollin F."/>
            <person name="Ernst W."/>
            <person name="Linke B."/>
            <person name="Kofler R."/>
            <person name="Romand S."/>
            <person name="Hesse F."/>
            <person name="Budach W.E."/>
            <person name="Galosy S."/>
            <person name="Muller D."/>
            <person name="Noll T."/>
            <person name="Wienberg J."/>
            <person name="Jostock T."/>
            <person name="Leonard M."/>
            <person name="Grillari J."/>
            <person name="Tauch A."/>
            <person name="Goesmann A."/>
            <person name="Helk B."/>
            <person name="Mott J.E."/>
            <person name="Puhler A."/>
            <person name="Borth N."/>
        </authorList>
    </citation>
    <scope>NUCLEOTIDE SEQUENCE [LARGE SCALE GENOMIC DNA]</scope>
    <source>
        <strain evidence="3">17A/GY</strain>
    </source>
</reference>
<organism evidence="2 3">
    <name type="scientific">Cricetulus griseus</name>
    <name type="common">Chinese hamster</name>
    <name type="synonym">Cricetulus barabensis griseus</name>
    <dbReference type="NCBI Taxonomy" id="10029"/>
    <lineage>
        <taxon>Eukaryota</taxon>
        <taxon>Metazoa</taxon>
        <taxon>Chordata</taxon>
        <taxon>Craniata</taxon>
        <taxon>Vertebrata</taxon>
        <taxon>Euteleostomi</taxon>
        <taxon>Mammalia</taxon>
        <taxon>Eutheria</taxon>
        <taxon>Euarchontoglires</taxon>
        <taxon>Glires</taxon>
        <taxon>Rodentia</taxon>
        <taxon>Myomorpha</taxon>
        <taxon>Muroidea</taxon>
        <taxon>Cricetidae</taxon>
        <taxon>Cricetinae</taxon>
        <taxon>Cricetulus</taxon>
    </lineage>
</organism>
<dbReference type="AlphaFoldDB" id="A0A061II91"/>
<evidence type="ECO:0000256" key="1">
    <source>
        <dbReference type="SAM" id="MobiDB-lite"/>
    </source>
</evidence>
<feature type="region of interest" description="Disordered" evidence="1">
    <location>
        <begin position="45"/>
        <end position="102"/>
    </location>
</feature>
<dbReference type="EMBL" id="KE667889">
    <property type="protein sequence ID" value="ERE84568.1"/>
    <property type="molecule type" value="Genomic_DNA"/>
</dbReference>
<evidence type="ECO:0000313" key="3">
    <source>
        <dbReference type="Proteomes" id="UP000030759"/>
    </source>
</evidence>
<gene>
    <name evidence="2" type="ORF">H671_2g5859</name>
</gene>
<accession>A0A061II91</accession>